<dbReference type="PATRIC" id="fig|1453496.5.peg.3656"/>
<dbReference type="UniPathway" id="UPA00704">
    <property type="reaction ID" value="UER00716"/>
</dbReference>
<dbReference type="SUPFAM" id="SSF51569">
    <property type="entry name" value="Aldolase"/>
    <property type="match status" value="1"/>
</dbReference>
<dbReference type="eggNOG" id="COG4573">
    <property type="taxonomic scope" value="Bacteria"/>
</dbReference>
<dbReference type="InterPro" id="IPR050303">
    <property type="entry name" value="GatZ_KbaZ_carbometab"/>
</dbReference>
<dbReference type="Proteomes" id="UP000029986">
    <property type="component" value="Chromosome"/>
</dbReference>
<dbReference type="OrthoDB" id="1672942at2"/>
<dbReference type="RefSeq" id="WP_025800286.1">
    <property type="nucleotide sequence ID" value="NZ_CP009706.1"/>
</dbReference>
<evidence type="ECO:0000256" key="1">
    <source>
        <dbReference type="ARBA" id="ARBA00005191"/>
    </source>
</evidence>
<dbReference type="Gene3D" id="3.20.20.70">
    <property type="entry name" value="Aldolase class I"/>
    <property type="match status" value="1"/>
</dbReference>
<organism evidence="2 3">
    <name type="scientific">Hafnia alvei FB1</name>
    <dbReference type="NCBI Taxonomy" id="1453496"/>
    <lineage>
        <taxon>Bacteria</taxon>
        <taxon>Pseudomonadati</taxon>
        <taxon>Pseudomonadota</taxon>
        <taxon>Gammaproteobacteria</taxon>
        <taxon>Enterobacterales</taxon>
        <taxon>Hafniaceae</taxon>
        <taxon>Hafnia</taxon>
    </lineage>
</organism>
<dbReference type="PIRSF" id="PIRSF009264">
    <property type="entry name" value="TagBP_ald_AgaZ"/>
    <property type="match status" value="1"/>
</dbReference>
<dbReference type="GO" id="GO:0005886">
    <property type="term" value="C:plasma membrane"/>
    <property type="evidence" value="ECO:0007669"/>
    <property type="project" value="TreeGrafter"/>
</dbReference>
<dbReference type="Pfam" id="PF08013">
    <property type="entry name" value="GatZ_KbaZ-like"/>
    <property type="match status" value="1"/>
</dbReference>
<evidence type="ECO:0000313" key="2">
    <source>
        <dbReference type="EMBL" id="AIU74063.1"/>
    </source>
</evidence>
<name>A0A097R5R2_HAFAL</name>
<dbReference type="GO" id="GO:0005975">
    <property type="term" value="P:carbohydrate metabolic process"/>
    <property type="evidence" value="ECO:0007669"/>
    <property type="project" value="InterPro"/>
</dbReference>
<dbReference type="HOGENOM" id="CLU_053334_0_0_6"/>
<dbReference type="InterPro" id="IPR012062">
    <property type="entry name" value="GatZ/KbaZ-like"/>
</dbReference>
<dbReference type="NCBIfam" id="TIGR02810">
    <property type="entry name" value="agaZ_gatZ"/>
    <property type="match status" value="1"/>
</dbReference>
<accession>A0A097R5R2</accession>
<sequence>MQPLLQLIRRHKSGEAVGIYSVCSAHPWVLESALLLAKARHSAVLIEATSNQVNQFGGYTGMTPAQFRDAVWAQADRIGLSRERVWLGGDHLGPNAWQDRSADEAMQLAETLIHDYVSAGFRKIHLDCSMSCLGDPVPLGDMEVAARAARLCAVAENAWQQVGGERPVYVIGTEVPVPGGAQEDMDGMQVTTPQAAAATLDIHQKAWHKAGLDSVWERVIALVVQPGVEFDHHSVVHYQPEKAQALSQFIESQPHMIYEAHSTDYQTPQAYRELVRDHFAILKVGPALTFALREALFALDRIDREWNGELKAAHLRDTLEQVMREQPQQWNRYYHGSPHQQFIDRQYSLSDRVRYYWPHPQVQQAVDLLMSNLRSHPIPMALLSQYLPEQAQALNAGTLGKDPQQWVLDKIQRVLLSYAEACEPKAETIQSQAQGALA</sequence>
<reference evidence="2 3" key="1">
    <citation type="journal article" date="2014" name="Gut Pathog.">
        <title>Gene clusters of Hafnia alvei strain FB1 important in survival and pathogenesis: a draft genome perspective.</title>
        <authorList>
            <person name="Tan J.Y."/>
            <person name="Yin W.F."/>
            <person name="Chan K.G."/>
        </authorList>
    </citation>
    <scope>NUCLEOTIDE SEQUENCE [LARGE SCALE GENOMIC DNA]</scope>
    <source>
        <strain evidence="2 3">FB1</strain>
    </source>
</reference>
<dbReference type="GO" id="GO:0009401">
    <property type="term" value="P:phosphoenolpyruvate-dependent sugar phosphotransferase system"/>
    <property type="evidence" value="ECO:0007669"/>
    <property type="project" value="TreeGrafter"/>
</dbReference>
<gene>
    <name evidence="2" type="ORF">AT03_17795</name>
</gene>
<dbReference type="KEGG" id="hav:AT03_17795"/>
<protein>
    <submittedName>
        <fullName evidence="2">Tagatose-bisphosphate aldolase</fullName>
    </submittedName>
</protein>
<proteinExistence type="predicted"/>
<dbReference type="AlphaFoldDB" id="A0A097R5R2"/>
<dbReference type="PANTHER" id="PTHR32502:SF2">
    <property type="entry name" value="D-TAGATOSE-1,6-BISPHOSPHATE ALDOLASE SUBUNIT KBAZ"/>
    <property type="match status" value="1"/>
</dbReference>
<dbReference type="InterPro" id="IPR013785">
    <property type="entry name" value="Aldolase_TIM"/>
</dbReference>
<dbReference type="NCBIfam" id="NF011626">
    <property type="entry name" value="PRK15052.1"/>
    <property type="match status" value="1"/>
</dbReference>
<dbReference type="GO" id="GO:2001059">
    <property type="term" value="P:D-tagatose 6-phosphate catabolic process"/>
    <property type="evidence" value="ECO:0007669"/>
    <property type="project" value="UniProtKB-UniPathway"/>
</dbReference>
<dbReference type="EMBL" id="CP009706">
    <property type="protein sequence ID" value="AIU74063.1"/>
    <property type="molecule type" value="Genomic_DNA"/>
</dbReference>
<dbReference type="PANTHER" id="PTHR32502">
    <property type="entry name" value="N-ACETYLGALACTOSAMINE PERMEASE II COMPONENT-RELATED"/>
    <property type="match status" value="1"/>
</dbReference>
<keyword evidence="3" id="KW-1185">Reference proteome</keyword>
<evidence type="ECO:0000313" key="3">
    <source>
        <dbReference type="Proteomes" id="UP000029986"/>
    </source>
</evidence>
<comment type="pathway">
    <text evidence="1">Carbohydrate metabolism; D-tagatose 6-phosphate degradation; D-glyceraldehyde 3-phosphate and glycerone phosphate from D-tagatose 6-phosphate: step 2/2.</text>
</comment>
<dbReference type="Gene3D" id="1.10.400.20">
    <property type="entry name" value="putative tagatose 6-phosphate kinase domain like"/>
    <property type="match status" value="1"/>
</dbReference>